<proteinExistence type="predicted"/>
<dbReference type="RefSeq" id="WP_147202174.1">
    <property type="nucleotide sequence ID" value="NZ_BJYT01000001.1"/>
</dbReference>
<evidence type="ECO:0000313" key="1">
    <source>
        <dbReference type="EMBL" id="GEO08151.1"/>
    </source>
</evidence>
<comment type="caution">
    <text evidence="1">The sequence shown here is derived from an EMBL/GenBank/DDBJ whole genome shotgun (WGS) entry which is preliminary data.</text>
</comment>
<dbReference type="OrthoDB" id="660108at2"/>
<protein>
    <recommendedName>
        <fullName evidence="3">YD repeat-containing protein</fullName>
    </recommendedName>
</protein>
<reference evidence="1 2" key="1">
    <citation type="submission" date="2019-07" db="EMBL/GenBank/DDBJ databases">
        <title>Whole genome shotgun sequence of Segetibacter aerophilus NBRC 106135.</title>
        <authorList>
            <person name="Hosoyama A."/>
            <person name="Uohara A."/>
            <person name="Ohji S."/>
            <person name="Ichikawa N."/>
        </authorList>
    </citation>
    <scope>NUCLEOTIDE SEQUENCE [LARGE SCALE GENOMIC DNA]</scope>
    <source>
        <strain evidence="1 2">NBRC 106135</strain>
    </source>
</reference>
<organism evidence="1 2">
    <name type="scientific">Segetibacter aerophilus</name>
    <dbReference type="NCBI Taxonomy" id="670293"/>
    <lineage>
        <taxon>Bacteria</taxon>
        <taxon>Pseudomonadati</taxon>
        <taxon>Bacteroidota</taxon>
        <taxon>Chitinophagia</taxon>
        <taxon>Chitinophagales</taxon>
        <taxon>Chitinophagaceae</taxon>
        <taxon>Segetibacter</taxon>
    </lineage>
</organism>
<dbReference type="Gene3D" id="2.180.10.10">
    <property type="entry name" value="RHS repeat-associated core"/>
    <property type="match status" value="1"/>
</dbReference>
<evidence type="ECO:0008006" key="3">
    <source>
        <dbReference type="Google" id="ProtNLM"/>
    </source>
</evidence>
<gene>
    <name evidence="1" type="ORF">SAE01_06470</name>
</gene>
<name>A0A512B861_9BACT</name>
<evidence type="ECO:0000313" key="2">
    <source>
        <dbReference type="Proteomes" id="UP000321513"/>
    </source>
</evidence>
<dbReference type="Proteomes" id="UP000321513">
    <property type="component" value="Unassembled WGS sequence"/>
</dbReference>
<dbReference type="AlphaFoldDB" id="A0A512B861"/>
<keyword evidence="2" id="KW-1185">Reference proteome</keyword>
<accession>A0A512B861</accession>
<sequence length="272" mass="31087">MKKILFVFICLVLFWSCAKEYSYEGGRRRDTAIPPPLVIVDTVVKDTSDGAVKDSVSIPVEDTSFLVKHYIEKRGNQVDEYDFNYDSKGRLISRISTSGNTKYVYRYNSDNTFTVDYYKGAILASREQYFLNSQNLVDSIIQINYATKDTTSEKNTYNNSSLVQVKEYTIKNGSSVLTNTTTAEYDANGNVTREYSTYGNQIAYQYTNLPYNLNIGLNYFSRNKNLIQTSTYSGSRNLVLKHTYTFDSHNRLTSETVTDSNGNMIVTKIYSY</sequence>
<dbReference type="EMBL" id="BJYT01000001">
    <property type="protein sequence ID" value="GEO08151.1"/>
    <property type="molecule type" value="Genomic_DNA"/>
</dbReference>